<dbReference type="SMART" id="SM00305">
    <property type="entry name" value="HintC"/>
    <property type="match status" value="1"/>
</dbReference>
<dbReference type="Gene3D" id="2.170.16.10">
    <property type="entry name" value="Hedgehog/Intein (Hint) domain"/>
    <property type="match status" value="1"/>
</dbReference>
<evidence type="ECO:0000313" key="16">
    <source>
        <dbReference type="Proteomes" id="UP000010472"/>
    </source>
</evidence>
<dbReference type="PROSITE" id="PS51198">
    <property type="entry name" value="UVRD_HELICASE_ATP_BIND"/>
    <property type="match status" value="1"/>
</dbReference>
<dbReference type="PATRIC" id="fig|1173022.3.peg.2191"/>
<dbReference type="Pfam" id="PF13361">
    <property type="entry name" value="UvrD_C"/>
    <property type="match status" value="1"/>
</dbReference>
<keyword evidence="6" id="KW-0238">DNA-binding</keyword>
<dbReference type="InterPro" id="IPR003586">
    <property type="entry name" value="Hint_dom_C"/>
</dbReference>
<keyword evidence="7" id="KW-0413">Isomerase</keyword>
<dbReference type="PROSITE" id="PS51217">
    <property type="entry name" value="UVRD_HELICASE_CTER"/>
    <property type="match status" value="1"/>
</dbReference>
<dbReference type="SUPFAM" id="SSF52540">
    <property type="entry name" value="P-loop containing nucleoside triphosphate hydrolases"/>
    <property type="match status" value="3"/>
</dbReference>
<dbReference type="SUPFAM" id="SSF51294">
    <property type="entry name" value="Hedgehog/intein (Hint) domain"/>
    <property type="match status" value="1"/>
</dbReference>
<dbReference type="PROSITE" id="PS50818">
    <property type="entry name" value="INTEIN_C_TER"/>
    <property type="match status" value="1"/>
</dbReference>
<evidence type="ECO:0000256" key="10">
    <source>
        <dbReference type="ARBA" id="ARBA00048988"/>
    </source>
</evidence>
<dbReference type="InterPro" id="IPR000212">
    <property type="entry name" value="DNA_helicase_UvrD/REP"/>
</dbReference>
<dbReference type="InterPro" id="IPR014016">
    <property type="entry name" value="UvrD-like_ATP-bd"/>
</dbReference>
<dbReference type="Gene3D" id="3.40.50.300">
    <property type="entry name" value="P-loop containing nucleotide triphosphate hydrolases"/>
    <property type="match status" value="2"/>
</dbReference>
<dbReference type="STRING" id="1173022.Cri9333_2027"/>
<evidence type="ECO:0000256" key="5">
    <source>
        <dbReference type="ARBA" id="ARBA00022840"/>
    </source>
</evidence>
<dbReference type="eggNOG" id="COG0210">
    <property type="taxonomic scope" value="Bacteria"/>
</dbReference>
<dbReference type="CDD" id="cd18807">
    <property type="entry name" value="SF1_C_UvrD"/>
    <property type="match status" value="1"/>
</dbReference>
<evidence type="ECO:0000256" key="11">
    <source>
        <dbReference type="PROSITE-ProRule" id="PRU00560"/>
    </source>
</evidence>
<dbReference type="InterPro" id="IPR013986">
    <property type="entry name" value="DExx_box_DNA_helicase_dom_sf"/>
</dbReference>
<keyword evidence="16" id="KW-1185">Reference proteome</keyword>
<evidence type="ECO:0000256" key="9">
    <source>
        <dbReference type="ARBA" id="ARBA00034808"/>
    </source>
</evidence>
<protein>
    <recommendedName>
        <fullName evidence="9">DNA 3'-5' helicase</fullName>
        <ecNumber evidence="9">5.6.2.4</ecNumber>
    </recommendedName>
</protein>
<accession>K9VY49</accession>
<feature type="coiled-coil region" evidence="12">
    <location>
        <begin position="823"/>
        <end position="850"/>
    </location>
</feature>
<dbReference type="KEGG" id="cep:Cri9333_2027"/>
<keyword evidence="3 11" id="KW-0378">Hydrolase</keyword>
<comment type="catalytic activity">
    <reaction evidence="8">
        <text>Couples ATP hydrolysis with the unwinding of duplex DNA by translocating in the 3'-5' direction.</text>
        <dbReference type="EC" id="5.6.2.4"/>
    </reaction>
</comment>
<evidence type="ECO:0000256" key="12">
    <source>
        <dbReference type="SAM" id="Coils"/>
    </source>
</evidence>
<evidence type="ECO:0000256" key="3">
    <source>
        <dbReference type="ARBA" id="ARBA00022801"/>
    </source>
</evidence>
<dbReference type="RefSeq" id="WP_015203022.1">
    <property type="nucleotide sequence ID" value="NC_019753.1"/>
</dbReference>
<dbReference type="Pfam" id="PF00580">
    <property type="entry name" value="UvrD-helicase"/>
    <property type="match status" value="1"/>
</dbReference>
<evidence type="ECO:0000256" key="8">
    <source>
        <dbReference type="ARBA" id="ARBA00034617"/>
    </source>
</evidence>
<dbReference type="InterPro" id="IPR027417">
    <property type="entry name" value="P-loop_NTPase"/>
</dbReference>
<dbReference type="AlphaFoldDB" id="K9VY49"/>
<proteinExistence type="inferred from homology"/>
<dbReference type="Gene3D" id="1.10.10.160">
    <property type="match status" value="1"/>
</dbReference>
<dbReference type="InterPro" id="IPR014017">
    <property type="entry name" value="DNA_helicase_UvrD-like_C"/>
</dbReference>
<dbReference type="GO" id="GO:0016887">
    <property type="term" value="F:ATP hydrolysis activity"/>
    <property type="evidence" value="ECO:0007669"/>
    <property type="project" value="RHEA"/>
</dbReference>
<comment type="catalytic activity">
    <reaction evidence="10">
        <text>ATP + H2O = ADP + phosphate + H(+)</text>
        <dbReference type="Rhea" id="RHEA:13065"/>
        <dbReference type="ChEBI" id="CHEBI:15377"/>
        <dbReference type="ChEBI" id="CHEBI:15378"/>
        <dbReference type="ChEBI" id="CHEBI:30616"/>
        <dbReference type="ChEBI" id="CHEBI:43474"/>
        <dbReference type="ChEBI" id="CHEBI:456216"/>
        <dbReference type="EC" id="5.6.2.4"/>
    </reaction>
</comment>
<dbReference type="OrthoDB" id="9810135at2"/>
<dbReference type="HOGENOM" id="CLU_309912_0_0_3"/>
<keyword evidence="5 11" id="KW-0067">ATP-binding</keyword>
<dbReference type="FunFam" id="1.10.10.160:FF:000001">
    <property type="entry name" value="ATP-dependent DNA helicase"/>
    <property type="match status" value="1"/>
</dbReference>
<dbReference type="GO" id="GO:0003677">
    <property type="term" value="F:DNA binding"/>
    <property type="evidence" value="ECO:0007669"/>
    <property type="project" value="UniProtKB-KW"/>
</dbReference>
<reference evidence="15 16" key="1">
    <citation type="submission" date="2012-06" db="EMBL/GenBank/DDBJ databases">
        <title>Finished chromosome of genome of Crinalium epipsammum PCC 9333.</title>
        <authorList>
            <consortium name="US DOE Joint Genome Institute"/>
            <person name="Gugger M."/>
            <person name="Coursin T."/>
            <person name="Rippka R."/>
            <person name="Tandeau De Marsac N."/>
            <person name="Huntemann M."/>
            <person name="Wei C.-L."/>
            <person name="Han J."/>
            <person name="Detter J.C."/>
            <person name="Han C."/>
            <person name="Tapia R."/>
            <person name="Davenport K."/>
            <person name="Daligault H."/>
            <person name="Erkkila T."/>
            <person name="Gu W."/>
            <person name="Munk A.C.C."/>
            <person name="Teshima H."/>
            <person name="Xu Y."/>
            <person name="Chain P."/>
            <person name="Chen A."/>
            <person name="Krypides N."/>
            <person name="Mavromatis K."/>
            <person name="Markowitz V."/>
            <person name="Szeto E."/>
            <person name="Ivanova N."/>
            <person name="Mikhailova N."/>
            <person name="Ovchinnikova G."/>
            <person name="Pagani I."/>
            <person name="Pati A."/>
            <person name="Goodwin L."/>
            <person name="Peters L."/>
            <person name="Pitluck S."/>
            <person name="Woyke T."/>
            <person name="Kerfeld C."/>
        </authorList>
    </citation>
    <scope>NUCLEOTIDE SEQUENCE [LARGE SCALE GENOMIC DNA]</scope>
    <source>
        <strain evidence="15 16">PCC 9333</strain>
    </source>
</reference>
<dbReference type="InterPro" id="IPR036844">
    <property type="entry name" value="Hint_dom_sf"/>
</dbReference>
<evidence type="ECO:0000256" key="4">
    <source>
        <dbReference type="ARBA" id="ARBA00022806"/>
    </source>
</evidence>
<organism evidence="15 16">
    <name type="scientific">Crinalium epipsammum PCC 9333</name>
    <dbReference type="NCBI Taxonomy" id="1173022"/>
    <lineage>
        <taxon>Bacteria</taxon>
        <taxon>Bacillati</taxon>
        <taxon>Cyanobacteriota</taxon>
        <taxon>Cyanophyceae</taxon>
        <taxon>Gomontiellales</taxon>
        <taxon>Gomontiellaceae</taxon>
        <taxon>Crinalium</taxon>
    </lineage>
</organism>
<evidence type="ECO:0000256" key="7">
    <source>
        <dbReference type="ARBA" id="ARBA00023235"/>
    </source>
</evidence>
<dbReference type="EC" id="5.6.2.4" evidence="9"/>
<evidence type="ECO:0000256" key="2">
    <source>
        <dbReference type="ARBA" id="ARBA00022741"/>
    </source>
</evidence>
<dbReference type="GO" id="GO:0043138">
    <property type="term" value="F:3'-5' DNA helicase activity"/>
    <property type="evidence" value="ECO:0007669"/>
    <property type="project" value="UniProtKB-EC"/>
</dbReference>
<feature type="binding site" evidence="11">
    <location>
        <begin position="30"/>
        <end position="37"/>
    </location>
    <ligand>
        <name>ATP</name>
        <dbReference type="ChEBI" id="CHEBI:30616"/>
    </ligand>
</feature>
<gene>
    <name evidence="15" type="ORF">Cri9333_2027</name>
</gene>
<keyword evidence="4 11" id="KW-0347">Helicase</keyword>
<evidence type="ECO:0000313" key="15">
    <source>
        <dbReference type="EMBL" id="AFZ12906.1"/>
    </source>
</evidence>
<name>K9VY49_9CYAN</name>
<dbReference type="GO" id="GO:0033202">
    <property type="term" value="C:DNA helicase complex"/>
    <property type="evidence" value="ECO:0007669"/>
    <property type="project" value="TreeGrafter"/>
</dbReference>
<dbReference type="Gene3D" id="1.10.486.10">
    <property type="entry name" value="PCRA, domain 4"/>
    <property type="match status" value="1"/>
</dbReference>
<dbReference type="GO" id="GO:0005524">
    <property type="term" value="F:ATP binding"/>
    <property type="evidence" value="ECO:0007669"/>
    <property type="project" value="UniProtKB-UniRule"/>
</dbReference>
<dbReference type="PANTHER" id="PTHR11070">
    <property type="entry name" value="UVRD / RECB / PCRA DNA HELICASE FAMILY MEMBER"/>
    <property type="match status" value="1"/>
</dbReference>
<dbReference type="CDD" id="cd17932">
    <property type="entry name" value="DEXQc_UvrD"/>
    <property type="match status" value="1"/>
</dbReference>
<dbReference type="GO" id="GO:0000725">
    <property type="term" value="P:recombinational repair"/>
    <property type="evidence" value="ECO:0007669"/>
    <property type="project" value="TreeGrafter"/>
</dbReference>
<sequence length="1041" mass="118644">MTQTTDYLSHLNLSQRRAVEHFCGPLLVVAGAGSGKTRALTYRIANLILKQRVDPANILAVTFTNKAAREMKDRIQKLFAQQQAEEQYGKPWEALTNEQQTRLRSRVYNSFIKDLWIGTFHSLFSRILRFDIEKYQDEKGRRWNKNFSIFDESDVQSLIKEIVTKQLNLDDKKFEPRAVRSVISNAKNQGLSPKEFEQAEINYRGRIIAEVYSIYQNKLAENNALDFDDLILVPVKLFQQNEHILEYWHRKFHHILVDEYQDTNRIQYEIIRLLSTNGETNKNNWDWSNRSIFVVGDVDQCQPPGSKVLTSEGYLPIEKLNPQQHWLVSYNRSTSDFVGLKGGLKFGKATRDFAGKLVIVKAGGKKTRCTPNHRWPIKWVSHENNKYHIVYLMRRGELYRVGSCPLFTSNGKLELWQLAKQEKAEAAWILSSLDKADRAAEKVSAIANEYGIPKTTFEVSSDVNSDDLLALVQDCLSHYGKDLNYPIYTPEIAFKRNPTASQIDIEAANLVSGIMMIAVERESKELIWETISSIQQEDYTGSVYSLKVDKHYVYFTDGLLTHNSIYSFRGADYTVLLEFQDDFGDGLPDDDTRSMIKLEENYRSRENILQAANKLIENNTQRIDKILKPTREAGEQIYCYKADDEIAEAEFVINQVRSLKRKDAEIDWGDFAILYRTNAQSRAMEDALVRCGIPYTIVGGLKFYDRKEIKDAIAYLRVIVNPADTVSLLRIINTPRRGIGKASIDAVAAVSQELSVPLWEILQDETSVKTLAGRAAKQITSFVELISHWQKQLDTLSALDIVQGVTKDSGYIQDLQNQGTDEADNRLENIQELYNAVQQFEEENEDSKLETFLQSASLSSDLDNLKEGDSRISLMTLHSAKGLEFPIVFLVGLEQGLLPHTRSLNDPVALEEERRLCYVGITRAQERLYLSHACERRLWGSREPAIRSQFLKELPSEFVSSNVAAAVPRRVSQPKSNITSEDSNATSQKWQVGDQVVHPSFGVGEITHVFGTEKKVSVAVKFANLGQKIIDPKIGKLQRLE</sequence>
<feature type="domain" description="UvrD-like helicase ATP-binding" evidence="13">
    <location>
        <begin position="9"/>
        <end position="334"/>
    </location>
</feature>
<dbReference type="GO" id="GO:0005829">
    <property type="term" value="C:cytosol"/>
    <property type="evidence" value="ECO:0007669"/>
    <property type="project" value="TreeGrafter"/>
</dbReference>
<dbReference type="EMBL" id="CP003620">
    <property type="protein sequence ID" value="AFZ12906.1"/>
    <property type="molecule type" value="Genomic_DNA"/>
</dbReference>
<evidence type="ECO:0000256" key="6">
    <source>
        <dbReference type="ARBA" id="ARBA00023125"/>
    </source>
</evidence>
<dbReference type="InterPro" id="IPR030934">
    <property type="entry name" value="Intein_C"/>
</dbReference>
<evidence type="ECO:0000259" key="13">
    <source>
        <dbReference type="PROSITE" id="PS51198"/>
    </source>
</evidence>
<dbReference type="PANTHER" id="PTHR11070:SF2">
    <property type="entry name" value="ATP-DEPENDENT DNA HELICASE SRS2"/>
    <property type="match status" value="1"/>
</dbReference>
<dbReference type="FunFam" id="1.10.486.10:FF:000003">
    <property type="entry name" value="ATP-dependent DNA helicase"/>
    <property type="match status" value="1"/>
</dbReference>
<feature type="domain" description="UvrD-like helicase C-terminal" evidence="14">
    <location>
        <begin position="606"/>
        <end position="882"/>
    </location>
</feature>
<keyword evidence="2 11" id="KW-0547">Nucleotide-binding</keyword>
<evidence type="ECO:0000256" key="1">
    <source>
        <dbReference type="ARBA" id="ARBA00009922"/>
    </source>
</evidence>
<dbReference type="GO" id="GO:0009314">
    <property type="term" value="P:response to radiation"/>
    <property type="evidence" value="ECO:0007669"/>
    <property type="project" value="UniProtKB-ARBA"/>
</dbReference>
<keyword evidence="12" id="KW-0175">Coiled coil</keyword>
<evidence type="ECO:0000259" key="14">
    <source>
        <dbReference type="PROSITE" id="PS51217"/>
    </source>
</evidence>
<comment type="similarity">
    <text evidence="1">Belongs to the helicase family. UvrD subfamily.</text>
</comment>
<dbReference type="Proteomes" id="UP000010472">
    <property type="component" value="Chromosome"/>
</dbReference>